<evidence type="ECO:0000313" key="3">
    <source>
        <dbReference type="Proteomes" id="UP000007129"/>
    </source>
</evidence>
<dbReference type="VEuPathDB" id="FungiDB:MPH_10784"/>
<dbReference type="InParanoid" id="K2RC05"/>
<gene>
    <name evidence="2" type="ORF">MPH_10784</name>
</gene>
<organism evidence="2 3">
    <name type="scientific">Macrophomina phaseolina (strain MS6)</name>
    <name type="common">Charcoal rot fungus</name>
    <dbReference type="NCBI Taxonomy" id="1126212"/>
    <lineage>
        <taxon>Eukaryota</taxon>
        <taxon>Fungi</taxon>
        <taxon>Dikarya</taxon>
        <taxon>Ascomycota</taxon>
        <taxon>Pezizomycotina</taxon>
        <taxon>Dothideomycetes</taxon>
        <taxon>Dothideomycetes incertae sedis</taxon>
        <taxon>Botryosphaeriales</taxon>
        <taxon>Botryosphaeriaceae</taxon>
        <taxon>Macrophomina</taxon>
    </lineage>
</organism>
<dbReference type="EMBL" id="AHHD01000459">
    <property type="protein sequence ID" value="EKG12073.1"/>
    <property type="molecule type" value="Genomic_DNA"/>
</dbReference>
<feature type="region of interest" description="Disordered" evidence="1">
    <location>
        <begin position="219"/>
        <end position="266"/>
    </location>
</feature>
<protein>
    <submittedName>
        <fullName evidence="2">Uncharacterized protein</fullName>
    </submittedName>
</protein>
<sequence length="337" mass="39425">MATLAKLRAYFSPSQSTKEERKLVQKIDFFILTFCCLSYFCNYASLPLPSYTAGPLTKCPARPLQPYQCLRLGNADGPQLQGEPAHSDQHHLHLRLHHWSDTLQPRPLLHPAAGVFPLHDGGLGCFDHGYGICAKARAYHGHPLLSSHCRIHHLRGHPLHPRVLVHRQRTGQAQRHIHSIWPRRDHVRRFHPDRHPEVPPPQRRPYRLALALHHRWPHHTTRRPLRLPPLPQHTQHDQRPLPLLQRARSRHLPRPRSSRTRAALPRLRQARPHLLLLLRLRHSVDHRRRDRVILNQHSARALPQSAPNQHLHRFPAQCKRAHLLHIPTRLRRRNETN</sequence>
<dbReference type="HOGENOM" id="CLU_824046_0_0_1"/>
<evidence type="ECO:0000256" key="1">
    <source>
        <dbReference type="SAM" id="MobiDB-lite"/>
    </source>
</evidence>
<feature type="compositionally biased region" description="Basic residues" evidence="1">
    <location>
        <begin position="247"/>
        <end position="259"/>
    </location>
</feature>
<dbReference type="Proteomes" id="UP000007129">
    <property type="component" value="Unassembled WGS sequence"/>
</dbReference>
<comment type="caution">
    <text evidence="2">The sequence shown here is derived from an EMBL/GenBank/DDBJ whole genome shotgun (WGS) entry which is preliminary data.</text>
</comment>
<accession>K2RC05</accession>
<proteinExistence type="predicted"/>
<evidence type="ECO:0000313" key="2">
    <source>
        <dbReference type="EMBL" id="EKG12073.1"/>
    </source>
</evidence>
<name>K2RC05_MACPH</name>
<dbReference type="AlphaFoldDB" id="K2RC05"/>
<reference evidence="2 3" key="1">
    <citation type="journal article" date="2012" name="BMC Genomics">
        <title>Tools to kill: Genome of one of the most destructive plant pathogenic fungi Macrophomina phaseolina.</title>
        <authorList>
            <person name="Islam M.S."/>
            <person name="Haque M.S."/>
            <person name="Islam M.M."/>
            <person name="Emdad E.M."/>
            <person name="Halim A."/>
            <person name="Hossen Q.M.M."/>
            <person name="Hossain M.Z."/>
            <person name="Ahmed B."/>
            <person name="Rahim S."/>
            <person name="Rahman M.S."/>
            <person name="Alam M.M."/>
            <person name="Hou S."/>
            <person name="Wan X."/>
            <person name="Saito J.A."/>
            <person name="Alam M."/>
        </authorList>
    </citation>
    <scope>NUCLEOTIDE SEQUENCE [LARGE SCALE GENOMIC DNA]</scope>
    <source>
        <strain evidence="2 3">MS6</strain>
    </source>
</reference>